<evidence type="ECO:0000313" key="2">
    <source>
        <dbReference type="EMBL" id="JAD76911.1"/>
    </source>
</evidence>
<organism evidence="2">
    <name type="scientific">Arundo donax</name>
    <name type="common">Giant reed</name>
    <name type="synonym">Donax arundinaceus</name>
    <dbReference type="NCBI Taxonomy" id="35708"/>
    <lineage>
        <taxon>Eukaryota</taxon>
        <taxon>Viridiplantae</taxon>
        <taxon>Streptophyta</taxon>
        <taxon>Embryophyta</taxon>
        <taxon>Tracheophyta</taxon>
        <taxon>Spermatophyta</taxon>
        <taxon>Magnoliopsida</taxon>
        <taxon>Liliopsida</taxon>
        <taxon>Poales</taxon>
        <taxon>Poaceae</taxon>
        <taxon>PACMAD clade</taxon>
        <taxon>Arundinoideae</taxon>
        <taxon>Arundineae</taxon>
        <taxon>Arundo</taxon>
    </lineage>
</organism>
<accession>A0A0A9CMT2</accession>
<proteinExistence type="predicted"/>
<name>A0A0A9CMT2_ARUDO</name>
<reference evidence="2" key="1">
    <citation type="submission" date="2014-09" db="EMBL/GenBank/DDBJ databases">
        <authorList>
            <person name="Magalhaes I.L.F."/>
            <person name="Oliveira U."/>
            <person name="Santos F.R."/>
            <person name="Vidigal T.H.D.A."/>
            <person name="Brescovit A.D."/>
            <person name="Santos A.J."/>
        </authorList>
    </citation>
    <scope>NUCLEOTIDE SEQUENCE</scope>
    <source>
        <tissue evidence="2">Shoot tissue taken approximately 20 cm above the soil surface</tissue>
    </source>
</reference>
<sequence length="111" mass="12424">MGARLRHPCAVQRARRRGVPRRLRGVPEAPAAGRQPAYQARAGGRRRVQEVPAGGAGRRVGAARMRERRRHVRDTGEPPARAHRPVQVPGQGQRWRRRATRLSRAHGVCAR</sequence>
<reference evidence="2" key="2">
    <citation type="journal article" date="2015" name="Data Brief">
        <title>Shoot transcriptome of the giant reed, Arundo donax.</title>
        <authorList>
            <person name="Barrero R.A."/>
            <person name="Guerrero F.D."/>
            <person name="Moolhuijzen P."/>
            <person name="Goolsby J.A."/>
            <person name="Tidwell J."/>
            <person name="Bellgard S.E."/>
            <person name="Bellgard M.I."/>
        </authorList>
    </citation>
    <scope>NUCLEOTIDE SEQUENCE</scope>
    <source>
        <tissue evidence="2">Shoot tissue taken approximately 20 cm above the soil surface</tissue>
    </source>
</reference>
<feature type="compositionally biased region" description="Basic residues" evidence="1">
    <location>
        <begin position="1"/>
        <end position="24"/>
    </location>
</feature>
<dbReference type="AlphaFoldDB" id="A0A0A9CMT2"/>
<protein>
    <submittedName>
        <fullName evidence="2">Uncharacterized protein</fullName>
    </submittedName>
</protein>
<evidence type="ECO:0000256" key="1">
    <source>
        <dbReference type="SAM" id="MobiDB-lite"/>
    </source>
</evidence>
<dbReference type="EMBL" id="GBRH01220984">
    <property type="protein sequence ID" value="JAD76911.1"/>
    <property type="molecule type" value="Transcribed_RNA"/>
</dbReference>
<feature type="compositionally biased region" description="Basic residues" evidence="1">
    <location>
        <begin position="94"/>
        <end position="104"/>
    </location>
</feature>
<feature type="region of interest" description="Disordered" evidence="1">
    <location>
        <begin position="1"/>
        <end position="111"/>
    </location>
</feature>